<name>A0ABU5PIN2_9BACL</name>
<keyword evidence="4" id="KW-1185">Reference proteome</keyword>
<feature type="domain" description="DUF6199" evidence="2">
    <location>
        <begin position="179"/>
        <end position="237"/>
    </location>
</feature>
<accession>A0ABU5PIN2</accession>
<protein>
    <recommendedName>
        <fullName evidence="2">DUF6199 domain-containing protein</fullName>
    </recommendedName>
</protein>
<comment type="caution">
    <text evidence="3">The sequence shown here is derived from an EMBL/GenBank/DDBJ whole genome shotgun (WGS) entry which is preliminary data.</text>
</comment>
<dbReference type="EMBL" id="JAYERP010000001">
    <property type="protein sequence ID" value="MEA3569746.1"/>
    <property type="molecule type" value="Genomic_DNA"/>
</dbReference>
<feature type="transmembrane region" description="Helical" evidence="1">
    <location>
        <begin position="20"/>
        <end position="43"/>
    </location>
</feature>
<keyword evidence="1" id="KW-1133">Transmembrane helix</keyword>
<keyword evidence="1" id="KW-0472">Membrane</keyword>
<gene>
    <name evidence="3" type="ORF">U9M73_07005</name>
</gene>
<evidence type="ECO:0000256" key="1">
    <source>
        <dbReference type="SAM" id="Phobius"/>
    </source>
</evidence>
<dbReference type="Pfam" id="PF19701">
    <property type="entry name" value="DUF6199"/>
    <property type="match status" value="1"/>
</dbReference>
<organism evidence="3 4">
    <name type="scientific">Paenibacillus phoenicis</name>
    <dbReference type="NCBI Taxonomy" id="554117"/>
    <lineage>
        <taxon>Bacteria</taxon>
        <taxon>Bacillati</taxon>
        <taxon>Bacillota</taxon>
        <taxon>Bacilli</taxon>
        <taxon>Bacillales</taxon>
        <taxon>Paenibacillaceae</taxon>
        <taxon>Paenibacillus</taxon>
    </lineage>
</organism>
<dbReference type="InterPro" id="IPR045679">
    <property type="entry name" value="DUF6199"/>
</dbReference>
<evidence type="ECO:0000259" key="2">
    <source>
        <dbReference type="Pfam" id="PF19701"/>
    </source>
</evidence>
<proteinExistence type="predicted"/>
<evidence type="ECO:0000313" key="4">
    <source>
        <dbReference type="Proteomes" id="UP001292216"/>
    </source>
</evidence>
<feature type="transmembrane region" description="Helical" evidence="1">
    <location>
        <begin position="215"/>
        <end position="236"/>
    </location>
</feature>
<sequence>MELKPWFTRWTRTTRAQLLIALLVIIGISVWTAPYFSEAVFYLHGDKFRPIHQEPQAVTYRSYDGQEVVVMNGNDPGQKRVSIDRQEYKVHVLEAQWVPRYEVIYPSGERFQVEAHDEILLWLDDQGELVPEISWNINGVPQPIDEHVGLYSPSMIVRAAFPEYHSKQGSLLLYYGSYVLMFFGWSLFRFEKLQNVLFHLSLHGLWVREAEPSDFYYVSCKISGIAIIGLGIYVFIQSFFI</sequence>
<feature type="transmembrane region" description="Helical" evidence="1">
    <location>
        <begin position="171"/>
        <end position="188"/>
    </location>
</feature>
<dbReference type="Proteomes" id="UP001292216">
    <property type="component" value="Unassembled WGS sequence"/>
</dbReference>
<evidence type="ECO:0000313" key="3">
    <source>
        <dbReference type="EMBL" id="MEA3569746.1"/>
    </source>
</evidence>
<keyword evidence="1" id="KW-0812">Transmembrane</keyword>
<reference evidence="3 4" key="1">
    <citation type="submission" date="2023-12" db="EMBL/GenBank/DDBJ databases">
        <title>Whole genome sequencing of Paenibacillus phoenicis isolated from the Phoenix Mars Lander spacecraft assembly facility.</title>
        <authorList>
            <person name="Garcia A."/>
            <person name="Venkateswaran K."/>
        </authorList>
    </citation>
    <scope>NUCLEOTIDE SEQUENCE [LARGE SCALE GENOMIC DNA]</scope>
    <source>
        <strain evidence="3 4">3PO2SA</strain>
    </source>
</reference>
<dbReference type="RefSeq" id="WP_009225994.1">
    <property type="nucleotide sequence ID" value="NZ_CBCSKM010000003.1"/>
</dbReference>